<gene>
    <name evidence="6" type="ORF">OLEA9_A038796</name>
</gene>
<evidence type="ECO:0000313" key="7">
    <source>
        <dbReference type="Proteomes" id="UP000594638"/>
    </source>
</evidence>
<dbReference type="Proteomes" id="UP000594638">
    <property type="component" value="Unassembled WGS sequence"/>
</dbReference>
<comment type="subcellular location">
    <subcellularLocation>
        <location evidence="1">Nucleus</location>
    </subcellularLocation>
</comment>
<dbReference type="GO" id="GO:0000981">
    <property type="term" value="F:DNA-binding transcription factor activity, RNA polymerase II-specific"/>
    <property type="evidence" value="ECO:0007669"/>
    <property type="project" value="TreeGrafter"/>
</dbReference>
<dbReference type="Gene3D" id="4.10.280.10">
    <property type="entry name" value="Helix-loop-helix DNA-binding domain"/>
    <property type="match status" value="1"/>
</dbReference>
<dbReference type="InterPro" id="IPR015660">
    <property type="entry name" value="MASH1/Ascl1a-like"/>
</dbReference>
<dbReference type="EMBL" id="CACTIH010001825">
    <property type="protein sequence ID" value="CAA2964506.1"/>
    <property type="molecule type" value="Genomic_DNA"/>
</dbReference>
<evidence type="ECO:0000313" key="6">
    <source>
        <dbReference type="EMBL" id="CAA2964506.1"/>
    </source>
</evidence>
<keyword evidence="3" id="KW-0804">Transcription</keyword>
<evidence type="ECO:0000259" key="5">
    <source>
        <dbReference type="PROSITE" id="PS50888"/>
    </source>
</evidence>
<dbReference type="PANTHER" id="PTHR13935:SF104">
    <property type="entry name" value="TRANSCRIPTION FACTOR BHLH160"/>
    <property type="match status" value="1"/>
</dbReference>
<dbReference type="OrthoDB" id="1898027at2759"/>
<dbReference type="AlphaFoldDB" id="A0A8S0QB05"/>
<evidence type="ECO:0000256" key="3">
    <source>
        <dbReference type="ARBA" id="ARBA00023163"/>
    </source>
</evidence>
<keyword evidence="7" id="KW-1185">Reference proteome</keyword>
<feature type="domain" description="BHLH" evidence="5">
    <location>
        <begin position="30"/>
        <end position="85"/>
    </location>
</feature>
<comment type="caution">
    <text evidence="6">The sequence shown here is derived from an EMBL/GenBank/DDBJ whole genome shotgun (WGS) entry which is preliminary data.</text>
</comment>
<dbReference type="InterPro" id="IPR011598">
    <property type="entry name" value="bHLH_dom"/>
</dbReference>
<accession>A0A8S0QB05</accession>
<dbReference type="InterPro" id="IPR036638">
    <property type="entry name" value="HLH_DNA-bd_sf"/>
</dbReference>
<sequence>MAIFIEYPAAATQYSIAENVLNNCEPPAVTAENGGGYKERIRRMKINASYLALRALIPDYSISRSKERWTAPALVDCVLKYIPELENEIETLKLKKQNYLIQADESTGINSPDQNSQQTGIDSITVLTLNLHTSK</sequence>
<dbReference type="GO" id="GO:0090575">
    <property type="term" value="C:RNA polymerase II transcription regulator complex"/>
    <property type="evidence" value="ECO:0007669"/>
    <property type="project" value="TreeGrafter"/>
</dbReference>
<dbReference type="Gramene" id="OE9A038796T1">
    <property type="protein sequence ID" value="OE9A038796C1"/>
    <property type="gene ID" value="OE9A038796"/>
</dbReference>
<dbReference type="PROSITE" id="PS50888">
    <property type="entry name" value="BHLH"/>
    <property type="match status" value="1"/>
</dbReference>
<reference evidence="6 7" key="1">
    <citation type="submission" date="2019-12" db="EMBL/GenBank/DDBJ databases">
        <authorList>
            <person name="Alioto T."/>
            <person name="Alioto T."/>
            <person name="Gomez Garrido J."/>
        </authorList>
    </citation>
    <scope>NUCLEOTIDE SEQUENCE [LARGE SCALE GENOMIC DNA]</scope>
</reference>
<dbReference type="GO" id="GO:0000977">
    <property type="term" value="F:RNA polymerase II transcription regulatory region sequence-specific DNA binding"/>
    <property type="evidence" value="ECO:0007669"/>
    <property type="project" value="TreeGrafter"/>
</dbReference>
<organism evidence="6 7">
    <name type="scientific">Olea europaea subsp. europaea</name>
    <dbReference type="NCBI Taxonomy" id="158383"/>
    <lineage>
        <taxon>Eukaryota</taxon>
        <taxon>Viridiplantae</taxon>
        <taxon>Streptophyta</taxon>
        <taxon>Embryophyta</taxon>
        <taxon>Tracheophyta</taxon>
        <taxon>Spermatophyta</taxon>
        <taxon>Magnoliopsida</taxon>
        <taxon>eudicotyledons</taxon>
        <taxon>Gunneridae</taxon>
        <taxon>Pentapetalae</taxon>
        <taxon>asterids</taxon>
        <taxon>lamiids</taxon>
        <taxon>Lamiales</taxon>
        <taxon>Oleaceae</taxon>
        <taxon>Oleeae</taxon>
        <taxon>Olea</taxon>
    </lineage>
</organism>
<dbReference type="Pfam" id="PF00010">
    <property type="entry name" value="HLH"/>
    <property type="match status" value="1"/>
</dbReference>
<keyword evidence="4" id="KW-0539">Nucleus</keyword>
<name>A0A8S0QB05_OLEEU</name>
<dbReference type="PANTHER" id="PTHR13935">
    <property type="entry name" value="ACHAETE-SCUTE TRANSCRIPTION FACTOR-RELATED"/>
    <property type="match status" value="1"/>
</dbReference>
<dbReference type="SUPFAM" id="SSF47459">
    <property type="entry name" value="HLH, helix-loop-helix DNA-binding domain"/>
    <property type="match status" value="1"/>
</dbReference>
<evidence type="ECO:0000256" key="1">
    <source>
        <dbReference type="ARBA" id="ARBA00004123"/>
    </source>
</evidence>
<keyword evidence="2" id="KW-0805">Transcription regulation</keyword>
<protein>
    <submittedName>
        <fullName evidence="6">Transcription factor bHLH160-like</fullName>
    </submittedName>
</protein>
<evidence type="ECO:0000256" key="4">
    <source>
        <dbReference type="ARBA" id="ARBA00023242"/>
    </source>
</evidence>
<dbReference type="GO" id="GO:0046983">
    <property type="term" value="F:protein dimerization activity"/>
    <property type="evidence" value="ECO:0007669"/>
    <property type="project" value="InterPro"/>
</dbReference>
<proteinExistence type="predicted"/>
<evidence type="ECO:0000256" key="2">
    <source>
        <dbReference type="ARBA" id="ARBA00023015"/>
    </source>
</evidence>